<dbReference type="CDD" id="cd12148">
    <property type="entry name" value="fungal_TF_MHR"/>
    <property type="match status" value="1"/>
</dbReference>
<keyword evidence="6" id="KW-0539">Nucleus</keyword>
<dbReference type="InterPro" id="IPR051059">
    <property type="entry name" value="VerF-like"/>
</dbReference>
<dbReference type="GO" id="GO:0005634">
    <property type="term" value="C:nucleus"/>
    <property type="evidence" value="ECO:0007669"/>
    <property type="project" value="UniProtKB-SubCell"/>
</dbReference>
<dbReference type="InterPro" id="IPR013087">
    <property type="entry name" value="Znf_C2H2_type"/>
</dbReference>
<reference evidence="11" key="1">
    <citation type="journal article" date="2011" name="PLoS Pathog.">
        <title>Comparative genomics yields insights into niche adaptation of plant vascular wilt pathogens.</title>
        <authorList>
            <person name="Klosterman S.J."/>
            <person name="Subbarao K.V."/>
            <person name="Kang S."/>
            <person name="Veronese P."/>
            <person name="Gold S.E."/>
            <person name="Thomma B.P.H.J."/>
            <person name="Chen Z."/>
            <person name="Henrissat B."/>
            <person name="Lee Y.-H."/>
            <person name="Park J."/>
            <person name="Garcia-Pedrajas M.D."/>
            <person name="Barbara D.J."/>
            <person name="Anchieta A."/>
            <person name="de Jonge R."/>
            <person name="Santhanam P."/>
            <person name="Maruthachalam K."/>
            <person name="Atallah Z."/>
            <person name="Amyotte S.G."/>
            <person name="Paz Z."/>
            <person name="Inderbitzin P."/>
            <person name="Hayes R.J."/>
            <person name="Heiman D.I."/>
            <person name="Young S."/>
            <person name="Zeng Q."/>
            <person name="Engels R."/>
            <person name="Galagan J."/>
            <person name="Cuomo C.A."/>
            <person name="Dobinson K.F."/>
            <person name="Ma L.-J."/>
        </authorList>
    </citation>
    <scope>NUCLEOTIDE SEQUENCE [LARGE SCALE GENOMIC DNA]</scope>
    <source>
        <strain evidence="11">VaMs.102 / ATCC MYA-4576 / FGSC 10136</strain>
    </source>
</reference>
<feature type="region of interest" description="Disordered" evidence="8">
    <location>
        <begin position="1067"/>
        <end position="1086"/>
    </location>
</feature>
<feature type="compositionally biased region" description="Low complexity" evidence="8">
    <location>
        <begin position="69"/>
        <end position="96"/>
    </location>
</feature>
<keyword evidence="5" id="KW-0862">Zinc</keyword>
<dbReference type="InterPro" id="IPR036236">
    <property type="entry name" value="Znf_C2H2_sf"/>
</dbReference>
<dbReference type="PANTHER" id="PTHR40626">
    <property type="entry name" value="MIP31509P"/>
    <property type="match status" value="1"/>
</dbReference>
<evidence type="ECO:0000256" key="2">
    <source>
        <dbReference type="ARBA" id="ARBA00022723"/>
    </source>
</evidence>
<evidence type="ECO:0000256" key="7">
    <source>
        <dbReference type="PROSITE-ProRule" id="PRU00042"/>
    </source>
</evidence>
<name>C9SJA5_VERA1</name>
<feature type="compositionally biased region" description="Basic and acidic residues" evidence="8">
    <location>
        <begin position="1067"/>
        <end position="1085"/>
    </location>
</feature>
<dbReference type="PANTHER" id="PTHR40626:SF12">
    <property type="entry name" value="RFEC"/>
    <property type="match status" value="1"/>
</dbReference>
<keyword evidence="3" id="KW-0677">Repeat</keyword>
<accession>C9SJA5</accession>
<sequence length="1137" mass="122817">MDASQYSTNGINSSGTGNGGSYPSPPPAVTPHQLSQHNSQQNSPMPHHTLPPLQPHPSAAMNQMYGSNPHTPRTPATPNTPTSNAGGNTNGNSMASYPNQAAHAGRGAPYQMQANYPPPPQGYATSSGMMPQSTMAHSHPQPIAPAPIGGRVPPNLRPMPPGGVMPQPGVQSPYGPGGMMQQSLPDGDQPTHVVGSQGRRGILPSAPGRPTAPQAGSGTAKSTVIPQKDADGKFPCPHCTKTYLHAKHLKRHLLRHTGDRPYMCVLCRDTFSRSDILKRHFQKCSIRRGNPSGATHLSHPQAHVKKNAAAQQKAAALGQDNGDLNHLNGMNNMSADGIVQPFGMMPTVPEGMANLANDQNQLSRASSLNRMENGNGQDRRGIPGMPGNPRGGNFEQGYGGDVQNPMQPGLGQQLPNYNMPPGQNGMPMYGGNNQNQQPGLDWTQMFPPGAQPNHPYDNPPPNNRQTQIGVKLEPNPDVSRTEAFPGVKPTEATFTSWGLPASVSDPFSYISNQILNFFYPDGSSITHESAGLNLTFSPDNIKDFLEKYTHFHVHFPILHIATFNVAHSYTGLLAGMCCIGACYSDRVSADHVRQMMDFLRSALIRDIQFMSEAFGIPHAGAETYERTVFDKRATEELQAAMLMQIVFLWHGTPTQRQTGFQSFPVVLDRARNLGLLQVSTGAPLVSSLHQTNSSPLNFDVSAFNWDMWVAQEKRIRLMHIIFLCHAALELYFNLDSQLDSFDMQIPLPSDDAAWDSRTSRDCEVALGLHGPLLARESNMDGTQRSTQPIMAQVLRTLFHSSYQVQPGSTNLYGKFILIHGILSSMRKVQLTGNASFLVNCGTPPLSDWMVAGRFDPSTVSGRSTPVEGGCHMAPEVLALFRVALDKFKSNWDADMVTQFPPNLGPGSARRYGFSRDGVHFYWMAKFLLKHTQPAHLQQAPDSRFTNVIKLLKSVRAWVMSDGASRGEELGSVGDIDKDFGAMDLTLDMAGLFKPVPEVVATPGIPSVQTNIGGIGGDRNWGGSLGGRNGSSGDCHDTRGPSLITKLGRRGLVRLLCAVGKVVAREAPADDANAHADARSSGEIPERPASIVSRLGLERQGIHDGRGGAYWNIATSGGGDVLLNSAYAHERMDGARCS</sequence>
<feature type="compositionally biased region" description="Polar residues" evidence="8">
    <location>
        <begin position="123"/>
        <end position="136"/>
    </location>
</feature>
<feature type="compositionally biased region" description="Low complexity" evidence="8">
    <location>
        <begin position="32"/>
        <end position="51"/>
    </location>
</feature>
<evidence type="ECO:0000313" key="10">
    <source>
        <dbReference type="EMBL" id="EEY18267.1"/>
    </source>
</evidence>
<dbReference type="RefSeq" id="XP_003004770.1">
    <property type="nucleotide sequence ID" value="XM_003004724.1"/>
</dbReference>
<protein>
    <submittedName>
        <fullName evidence="10">RfeC</fullName>
    </submittedName>
</protein>
<dbReference type="GO" id="GO:0000785">
    <property type="term" value="C:chromatin"/>
    <property type="evidence" value="ECO:0007669"/>
    <property type="project" value="TreeGrafter"/>
</dbReference>
<feature type="compositionally biased region" description="Polar residues" evidence="8">
    <location>
        <begin position="214"/>
        <end position="225"/>
    </location>
</feature>
<proteinExistence type="predicted"/>
<dbReference type="GO" id="GO:0000978">
    <property type="term" value="F:RNA polymerase II cis-regulatory region sequence-specific DNA binding"/>
    <property type="evidence" value="ECO:0007669"/>
    <property type="project" value="InterPro"/>
</dbReference>
<comment type="subcellular location">
    <subcellularLocation>
        <location evidence="1">Nucleus</location>
    </subcellularLocation>
</comment>
<keyword evidence="2" id="KW-0479">Metal-binding</keyword>
<dbReference type="PROSITE" id="PS50157">
    <property type="entry name" value="ZINC_FINGER_C2H2_2"/>
    <property type="match status" value="1"/>
</dbReference>
<dbReference type="OrthoDB" id="9439903at2759"/>
<evidence type="ECO:0000256" key="4">
    <source>
        <dbReference type="ARBA" id="ARBA00022771"/>
    </source>
</evidence>
<dbReference type="InterPro" id="IPR007219">
    <property type="entry name" value="XnlR_reg_dom"/>
</dbReference>
<evidence type="ECO:0000259" key="9">
    <source>
        <dbReference type="PROSITE" id="PS50157"/>
    </source>
</evidence>
<keyword evidence="11" id="KW-1185">Reference proteome</keyword>
<dbReference type="OMA" id="FYWLAKY"/>
<dbReference type="Pfam" id="PF04082">
    <property type="entry name" value="Fungal_trans"/>
    <property type="match status" value="1"/>
</dbReference>
<feature type="compositionally biased region" description="Low complexity" evidence="8">
    <location>
        <begin position="1"/>
        <end position="15"/>
    </location>
</feature>
<feature type="region of interest" description="Disordered" evidence="8">
    <location>
        <begin position="446"/>
        <end position="467"/>
    </location>
</feature>
<dbReference type="eggNOG" id="KOG1721">
    <property type="taxonomic scope" value="Eukaryota"/>
</dbReference>
<feature type="domain" description="C2H2-type" evidence="9">
    <location>
        <begin position="234"/>
        <end position="261"/>
    </location>
</feature>
<dbReference type="KEGG" id="val:VDBG_04376"/>
<gene>
    <name evidence="10" type="ORF">VDBG_04376</name>
</gene>
<dbReference type="AlphaFoldDB" id="C9SJA5"/>
<evidence type="ECO:0000256" key="5">
    <source>
        <dbReference type="ARBA" id="ARBA00022833"/>
    </source>
</evidence>
<organism evidence="11">
    <name type="scientific">Verticillium alfalfae (strain VaMs.102 / ATCC MYA-4576 / FGSC 10136)</name>
    <name type="common">Verticillium wilt of alfalfa</name>
    <name type="synonym">Verticillium albo-atrum</name>
    <dbReference type="NCBI Taxonomy" id="526221"/>
    <lineage>
        <taxon>Eukaryota</taxon>
        <taxon>Fungi</taxon>
        <taxon>Dikarya</taxon>
        <taxon>Ascomycota</taxon>
        <taxon>Pezizomycotina</taxon>
        <taxon>Sordariomycetes</taxon>
        <taxon>Hypocreomycetidae</taxon>
        <taxon>Glomerellales</taxon>
        <taxon>Plectosphaerellaceae</taxon>
        <taxon>Verticillium</taxon>
    </lineage>
</organism>
<dbReference type="PROSITE" id="PS00028">
    <property type="entry name" value="ZINC_FINGER_C2H2_1"/>
    <property type="match status" value="1"/>
</dbReference>
<dbReference type="GeneID" id="9529981"/>
<dbReference type="GO" id="GO:0000981">
    <property type="term" value="F:DNA-binding transcription factor activity, RNA polymerase II-specific"/>
    <property type="evidence" value="ECO:0007669"/>
    <property type="project" value="InterPro"/>
</dbReference>
<evidence type="ECO:0000256" key="8">
    <source>
        <dbReference type="SAM" id="MobiDB-lite"/>
    </source>
</evidence>
<dbReference type="Gene3D" id="3.30.160.60">
    <property type="entry name" value="Classic Zinc Finger"/>
    <property type="match status" value="2"/>
</dbReference>
<dbReference type="EMBL" id="DS985218">
    <property type="protein sequence ID" value="EEY18267.1"/>
    <property type="molecule type" value="Genomic_DNA"/>
</dbReference>
<evidence type="ECO:0000313" key="11">
    <source>
        <dbReference type="Proteomes" id="UP000008698"/>
    </source>
</evidence>
<dbReference type="SUPFAM" id="SSF57667">
    <property type="entry name" value="beta-beta-alpha zinc fingers"/>
    <property type="match status" value="1"/>
</dbReference>
<feature type="region of interest" description="Disordered" evidence="8">
    <location>
        <begin position="369"/>
        <end position="414"/>
    </location>
</feature>
<evidence type="ECO:0000256" key="6">
    <source>
        <dbReference type="ARBA" id="ARBA00023242"/>
    </source>
</evidence>
<feature type="region of interest" description="Disordered" evidence="8">
    <location>
        <begin position="1"/>
        <end position="226"/>
    </location>
</feature>
<dbReference type="GO" id="GO:0006351">
    <property type="term" value="P:DNA-templated transcription"/>
    <property type="evidence" value="ECO:0007669"/>
    <property type="project" value="InterPro"/>
</dbReference>
<evidence type="ECO:0000256" key="1">
    <source>
        <dbReference type="ARBA" id="ARBA00004123"/>
    </source>
</evidence>
<dbReference type="SMART" id="SM00355">
    <property type="entry name" value="ZnF_C2H2"/>
    <property type="match status" value="2"/>
</dbReference>
<dbReference type="Proteomes" id="UP000008698">
    <property type="component" value="Unassembled WGS sequence"/>
</dbReference>
<keyword evidence="4 7" id="KW-0863">Zinc-finger</keyword>
<dbReference type="HOGENOM" id="CLU_014245_1_0_1"/>
<evidence type="ECO:0000256" key="3">
    <source>
        <dbReference type="ARBA" id="ARBA00022737"/>
    </source>
</evidence>
<dbReference type="GO" id="GO:0008270">
    <property type="term" value="F:zinc ion binding"/>
    <property type="evidence" value="ECO:0007669"/>
    <property type="project" value="UniProtKB-KW"/>
</dbReference>